<accession>A0A2M8KXT9</accession>
<evidence type="ECO:0000259" key="7">
    <source>
        <dbReference type="Pfam" id="PF04480"/>
    </source>
</evidence>
<evidence type="ECO:0000256" key="2">
    <source>
        <dbReference type="ARBA" id="ARBA00022759"/>
    </source>
</evidence>
<keyword evidence="5" id="KW-0234">DNA repair</keyword>
<name>A0A2M8KXT9_9BACT</name>
<evidence type="ECO:0000256" key="1">
    <source>
        <dbReference type="ARBA" id="ARBA00022722"/>
    </source>
</evidence>
<sequence length="132" mass="15925">MDKITREQRSRNMAAIRSRGNQTTEIAFSKLLRANKITGWRRHSRQVFGVPDFIFQKEKVAIFIDGCFWHGCPRCKTQPKTNTKYWKQKIANNQKRDKQVKKQLIRDGWKVFRFWEHEVKKNPNRVMDKIVF</sequence>
<dbReference type="InterPro" id="IPR004603">
    <property type="entry name" value="DNA_mismatch_endonuc_vsr"/>
</dbReference>
<dbReference type="AlphaFoldDB" id="A0A2M8KXT9"/>
<comment type="similarity">
    <text evidence="6">Belongs to the Vsr family.</text>
</comment>
<keyword evidence="4" id="KW-0378">Hydrolase</keyword>
<dbReference type="EMBL" id="PFEF01000003">
    <property type="protein sequence ID" value="PJE64746.1"/>
    <property type="molecule type" value="Genomic_DNA"/>
</dbReference>
<dbReference type="InterPro" id="IPR011335">
    <property type="entry name" value="Restrct_endonuc-II-like"/>
</dbReference>
<dbReference type="Proteomes" id="UP000229098">
    <property type="component" value="Unassembled WGS sequence"/>
</dbReference>
<comment type="caution">
    <text evidence="8">The sequence shown here is derived from an EMBL/GenBank/DDBJ whole genome shotgun (WGS) entry which is preliminary data.</text>
</comment>
<gene>
    <name evidence="8" type="ORF">COU90_00555</name>
</gene>
<keyword evidence="1" id="KW-0540">Nuclease</keyword>
<keyword evidence="2 8" id="KW-0255">Endonuclease</keyword>
<evidence type="ECO:0000313" key="9">
    <source>
        <dbReference type="Proteomes" id="UP000229098"/>
    </source>
</evidence>
<dbReference type="InterPro" id="IPR007569">
    <property type="entry name" value="DUF559"/>
</dbReference>
<dbReference type="GO" id="GO:0016787">
    <property type="term" value="F:hydrolase activity"/>
    <property type="evidence" value="ECO:0007669"/>
    <property type="project" value="UniProtKB-KW"/>
</dbReference>
<organism evidence="8 9">
    <name type="scientific">Candidatus Ryanbacteria bacterium CG10_big_fil_rev_8_21_14_0_10_43_42</name>
    <dbReference type="NCBI Taxonomy" id="1974864"/>
    <lineage>
        <taxon>Bacteria</taxon>
        <taxon>Candidatus Ryaniibacteriota</taxon>
    </lineage>
</organism>
<dbReference type="GO" id="GO:0004519">
    <property type="term" value="F:endonuclease activity"/>
    <property type="evidence" value="ECO:0007669"/>
    <property type="project" value="UniProtKB-KW"/>
</dbReference>
<dbReference type="Gene3D" id="3.40.960.10">
    <property type="entry name" value="VSR Endonuclease"/>
    <property type="match status" value="1"/>
</dbReference>
<dbReference type="GO" id="GO:0006298">
    <property type="term" value="P:mismatch repair"/>
    <property type="evidence" value="ECO:0007669"/>
    <property type="project" value="InterPro"/>
</dbReference>
<protein>
    <submittedName>
        <fullName evidence="8">Very short patch repair endonuclease</fullName>
    </submittedName>
</protein>
<dbReference type="SUPFAM" id="SSF52980">
    <property type="entry name" value="Restriction endonuclease-like"/>
    <property type="match status" value="1"/>
</dbReference>
<dbReference type="Pfam" id="PF04480">
    <property type="entry name" value="DUF559"/>
    <property type="match status" value="1"/>
</dbReference>
<evidence type="ECO:0000256" key="4">
    <source>
        <dbReference type="ARBA" id="ARBA00022801"/>
    </source>
</evidence>
<reference evidence="9" key="1">
    <citation type="submission" date="2017-09" db="EMBL/GenBank/DDBJ databases">
        <title>Depth-based differentiation of microbial function through sediment-hosted aquifers and enrichment of novel symbionts in the deep terrestrial subsurface.</title>
        <authorList>
            <person name="Probst A.J."/>
            <person name="Ladd B."/>
            <person name="Jarett J.K."/>
            <person name="Geller-Mcgrath D.E."/>
            <person name="Sieber C.M.K."/>
            <person name="Emerson J.B."/>
            <person name="Anantharaman K."/>
            <person name="Thomas B.C."/>
            <person name="Malmstrom R."/>
            <person name="Stieglmeier M."/>
            <person name="Klingl A."/>
            <person name="Woyke T."/>
            <person name="Ryan C.M."/>
            <person name="Banfield J.F."/>
        </authorList>
    </citation>
    <scope>NUCLEOTIDE SEQUENCE [LARGE SCALE GENOMIC DNA]</scope>
</reference>
<evidence type="ECO:0000313" key="8">
    <source>
        <dbReference type="EMBL" id="PJE64746.1"/>
    </source>
</evidence>
<evidence type="ECO:0000256" key="6">
    <source>
        <dbReference type="ARBA" id="ARBA00029466"/>
    </source>
</evidence>
<dbReference type="NCBIfam" id="TIGR00632">
    <property type="entry name" value="vsr"/>
    <property type="match status" value="1"/>
</dbReference>
<feature type="domain" description="DUF559" evidence="7">
    <location>
        <begin position="92"/>
        <end position="131"/>
    </location>
</feature>
<evidence type="ECO:0000256" key="5">
    <source>
        <dbReference type="ARBA" id="ARBA00023204"/>
    </source>
</evidence>
<dbReference type="CDD" id="cd00221">
    <property type="entry name" value="Vsr"/>
    <property type="match status" value="1"/>
</dbReference>
<proteinExistence type="inferred from homology"/>
<evidence type="ECO:0000256" key="3">
    <source>
        <dbReference type="ARBA" id="ARBA00022763"/>
    </source>
</evidence>
<keyword evidence="3" id="KW-0227">DNA damage</keyword>
<dbReference type="Pfam" id="PF03852">
    <property type="entry name" value="Vsr"/>
    <property type="match status" value="1"/>
</dbReference>